<gene>
    <name evidence="2" type="ORF">AURANDRAFT_7672</name>
</gene>
<dbReference type="Gene3D" id="1.25.40.10">
    <property type="entry name" value="Tetratricopeptide repeat domain"/>
    <property type="match status" value="1"/>
</dbReference>
<dbReference type="RefSeq" id="XP_009039015.1">
    <property type="nucleotide sequence ID" value="XM_009040767.1"/>
</dbReference>
<dbReference type="InterPro" id="IPR019734">
    <property type="entry name" value="TPR_rpt"/>
</dbReference>
<dbReference type="InterPro" id="IPR011990">
    <property type="entry name" value="TPR-like_helical_dom_sf"/>
</dbReference>
<dbReference type="SMART" id="SM00028">
    <property type="entry name" value="TPR"/>
    <property type="match status" value="2"/>
</dbReference>
<dbReference type="GeneID" id="20228997"/>
<keyword evidence="1" id="KW-0802">TPR repeat</keyword>
<dbReference type="PANTHER" id="PTHR46512:SF10">
    <property type="entry name" value="FK506-BINDING PROTEIN-LIKE"/>
    <property type="match status" value="1"/>
</dbReference>
<dbReference type="KEGG" id="aaf:AURANDRAFT_7672"/>
<reference evidence="2 3" key="1">
    <citation type="journal article" date="2011" name="Proc. Natl. Acad. Sci. U.S.A.">
        <title>Niche of harmful alga Aureococcus anophagefferens revealed through ecogenomics.</title>
        <authorList>
            <person name="Gobler C.J."/>
            <person name="Berry D.L."/>
            <person name="Dyhrman S.T."/>
            <person name="Wilhelm S.W."/>
            <person name="Salamov A."/>
            <person name="Lobanov A.V."/>
            <person name="Zhang Y."/>
            <person name="Collier J.L."/>
            <person name="Wurch L.L."/>
            <person name="Kustka A.B."/>
            <person name="Dill B.D."/>
            <person name="Shah M."/>
            <person name="VerBerkmoes N.C."/>
            <person name="Kuo A."/>
            <person name="Terry A."/>
            <person name="Pangilinan J."/>
            <person name="Lindquist E.A."/>
            <person name="Lucas S."/>
            <person name="Paulsen I.T."/>
            <person name="Hattenrath-Lehmann T.K."/>
            <person name="Talmage S.C."/>
            <person name="Walker E.A."/>
            <person name="Koch F."/>
            <person name="Burson A.M."/>
            <person name="Marcoval M.A."/>
            <person name="Tang Y.Z."/>
            <person name="Lecleir G.R."/>
            <person name="Coyne K.J."/>
            <person name="Berg G.M."/>
            <person name="Bertrand E.M."/>
            <person name="Saito M.A."/>
            <person name="Gladyshev V.N."/>
            <person name="Grigoriev I.V."/>
        </authorList>
    </citation>
    <scope>NUCLEOTIDE SEQUENCE [LARGE SCALE GENOMIC DNA]</scope>
    <source>
        <strain evidence="3">CCMP 1984</strain>
    </source>
</reference>
<dbReference type="eggNOG" id="KOG0546">
    <property type="taxonomic scope" value="Eukaryota"/>
</dbReference>
<proteinExistence type="predicted"/>
<dbReference type="Pfam" id="PF14559">
    <property type="entry name" value="TPR_19"/>
    <property type="match status" value="1"/>
</dbReference>
<feature type="non-terminal residue" evidence="2">
    <location>
        <position position="153"/>
    </location>
</feature>
<dbReference type="EMBL" id="GL833135">
    <property type="protein sequence ID" value="EGB06444.1"/>
    <property type="molecule type" value="Genomic_DNA"/>
</dbReference>
<feature type="non-terminal residue" evidence="2">
    <location>
        <position position="1"/>
    </location>
</feature>
<dbReference type="PANTHER" id="PTHR46512">
    <property type="entry name" value="PEPTIDYLPROLYL ISOMERASE"/>
    <property type="match status" value="1"/>
</dbReference>
<sequence>GDRFRLVEKNKKEGTELFKDGNITHAAKRYKDALGHAAKFRDLNPEQTAQTTKIKVDLHVNMALCWTKLDNVDQALKSAEEALKLEPAHPKALYRRAAAFEKTSKFDEAKKDLNAVLKQNPEDKAALALAKRVDAQLARQKAKAKKMASKMFA</sequence>
<dbReference type="OMA" id="FPEDEEW"/>
<feature type="repeat" description="TPR" evidence="1">
    <location>
        <begin position="56"/>
        <end position="89"/>
    </location>
</feature>
<dbReference type="InParanoid" id="F0YEN2"/>
<dbReference type="InterPro" id="IPR050754">
    <property type="entry name" value="FKBP4/5/8-like"/>
</dbReference>
<organism evidence="3">
    <name type="scientific">Aureococcus anophagefferens</name>
    <name type="common">Harmful bloom alga</name>
    <dbReference type="NCBI Taxonomy" id="44056"/>
    <lineage>
        <taxon>Eukaryota</taxon>
        <taxon>Sar</taxon>
        <taxon>Stramenopiles</taxon>
        <taxon>Ochrophyta</taxon>
        <taxon>Pelagophyceae</taxon>
        <taxon>Pelagomonadales</taxon>
        <taxon>Pelagomonadaceae</taxon>
        <taxon>Aureococcus</taxon>
    </lineage>
</organism>
<dbReference type="SUPFAM" id="SSF48452">
    <property type="entry name" value="TPR-like"/>
    <property type="match status" value="1"/>
</dbReference>
<name>F0YEN2_AURAN</name>
<dbReference type="AlphaFoldDB" id="F0YEN2"/>
<dbReference type="PROSITE" id="PS50005">
    <property type="entry name" value="TPR"/>
    <property type="match status" value="2"/>
</dbReference>
<keyword evidence="3" id="KW-1185">Reference proteome</keyword>
<protein>
    <submittedName>
        <fullName evidence="2">Uncharacterized protein</fullName>
    </submittedName>
</protein>
<dbReference type="Proteomes" id="UP000002729">
    <property type="component" value="Unassembled WGS sequence"/>
</dbReference>
<evidence type="ECO:0000313" key="3">
    <source>
        <dbReference type="Proteomes" id="UP000002729"/>
    </source>
</evidence>
<dbReference type="OrthoDB" id="434160at2759"/>
<evidence type="ECO:0000256" key="1">
    <source>
        <dbReference type="PROSITE-ProRule" id="PRU00339"/>
    </source>
</evidence>
<evidence type="ECO:0000313" key="2">
    <source>
        <dbReference type="EMBL" id="EGB06444.1"/>
    </source>
</evidence>
<feature type="repeat" description="TPR" evidence="1">
    <location>
        <begin position="90"/>
        <end position="123"/>
    </location>
</feature>
<accession>F0YEN2</accession>